<gene>
    <name evidence="20" type="ORF">SAMN04488054_11097</name>
</gene>
<evidence type="ECO:0000256" key="5">
    <source>
        <dbReference type="ARBA" id="ARBA00007417"/>
    </source>
</evidence>
<feature type="binding site" evidence="17">
    <location>
        <position position="200"/>
    </location>
    <ligand>
        <name>NADP(+)</name>
        <dbReference type="ChEBI" id="CHEBI:58349"/>
    </ligand>
</feature>
<evidence type="ECO:0000313" key="20">
    <source>
        <dbReference type="EMBL" id="SFL99336.1"/>
    </source>
</evidence>
<dbReference type="STRING" id="266892.SAMN04488054_11097"/>
<comment type="catalytic activity">
    <reaction evidence="14 15">
        <text>2,5-diamino-6-hydroxy-4-(5-phosphoribosylamino)-pyrimidine + H2O + H(+) = 5-amino-6-(5-phospho-D-ribosylamino)uracil + NH4(+)</text>
        <dbReference type="Rhea" id="RHEA:21868"/>
        <dbReference type="ChEBI" id="CHEBI:15377"/>
        <dbReference type="ChEBI" id="CHEBI:15378"/>
        <dbReference type="ChEBI" id="CHEBI:28938"/>
        <dbReference type="ChEBI" id="CHEBI:58453"/>
        <dbReference type="ChEBI" id="CHEBI:58614"/>
        <dbReference type="EC" id="3.5.4.26"/>
    </reaction>
</comment>
<dbReference type="GO" id="GO:0008270">
    <property type="term" value="F:zinc ion binding"/>
    <property type="evidence" value="ECO:0007669"/>
    <property type="project" value="InterPro"/>
</dbReference>
<feature type="binding site" evidence="17">
    <location>
        <position position="170"/>
    </location>
    <ligand>
        <name>NADP(+)</name>
        <dbReference type="ChEBI" id="CHEBI:58349"/>
    </ligand>
</feature>
<keyword evidence="7 15" id="KW-0479">Metal-binding</keyword>
<evidence type="ECO:0000256" key="2">
    <source>
        <dbReference type="ARBA" id="ARBA00004882"/>
    </source>
</evidence>
<feature type="binding site" evidence="17">
    <location>
        <position position="291"/>
    </location>
    <ligand>
        <name>substrate</name>
    </ligand>
</feature>
<dbReference type="InterPro" id="IPR050765">
    <property type="entry name" value="Riboflavin_Biosynth_HTPR"/>
</dbReference>
<dbReference type="Gene3D" id="3.40.430.10">
    <property type="entry name" value="Dihydrofolate Reductase, subunit A"/>
    <property type="match status" value="1"/>
</dbReference>
<dbReference type="PROSITE" id="PS51747">
    <property type="entry name" value="CYT_DCMP_DEAMINASES_2"/>
    <property type="match status" value="1"/>
</dbReference>
<dbReference type="EMBL" id="FOTY01000010">
    <property type="protein sequence ID" value="SFL99336.1"/>
    <property type="molecule type" value="Genomic_DNA"/>
</dbReference>
<evidence type="ECO:0000256" key="4">
    <source>
        <dbReference type="ARBA" id="ARBA00005259"/>
    </source>
</evidence>
<evidence type="ECO:0000256" key="3">
    <source>
        <dbReference type="ARBA" id="ARBA00004910"/>
    </source>
</evidence>
<dbReference type="PANTHER" id="PTHR38011:SF7">
    <property type="entry name" value="2,5-DIAMINO-6-RIBOSYLAMINO-4(3H)-PYRIMIDINONE 5'-PHOSPHATE REDUCTASE"/>
    <property type="match status" value="1"/>
</dbReference>
<feature type="binding site" evidence="18">
    <location>
        <position position="50"/>
    </location>
    <ligand>
        <name>Zn(2+)</name>
        <dbReference type="ChEBI" id="CHEBI:29105"/>
        <note>catalytic</note>
    </ligand>
</feature>
<comment type="function">
    <text evidence="1 15">Converts 2,5-diamino-6-(ribosylamino)-4(3h)-pyrimidinone 5'-phosphate into 5-amino-6-(ribosylamino)-2,4(1h,3h)-pyrimidinedione 5'-phosphate.</text>
</comment>
<dbReference type="Pfam" id="PF01872">
    <property type="entry name" value="RibD_C"/>
    <property type="match status" value="1"/>
</dbReference>
<evidence type="ECO:0000256" key="13">
    <source>
        <dbReference type="ARBA" id="ARBA00049861"/>
    </source>
</evidence>
<comment type="pathway">
    <text evidence="2 15">Cofactor biosynthesis; riboflavin biosynthesis; 5-amino-6-(D-ribitylamino)uracil from GTP: step 2/4.</text>
</comment>
<dbReference type="OrthoDB" id="9800865at2"/>
<evidence type="ECO:0000256" key="14">
    <source>
        <dbReference type="ARBA" id="ARBA00049886"/>
    </source>
</evidence>
<keyword evidence="11 15" id="KW-0560">Oxidoreductase</keyword>
<keyword evidence="10 15" id="KW-0521">NADP</keyword>
<dbReference type="InterPro" id="IPR024072">
    <property type="entry name" value="DHFR-like_dom_sf"/>
</dbReference>
<accession>A0A1I4M876</accession>
<dbReference type="InterPro" id="IPR011549">
    <property type="entry name" value="RibD_C"/>
</dbReference>
<dbReference type="AlphaFoldDB" id="A0A1I4M876"/>
<feature type="active site" description="Proton donor" evidence="16">
    <location>
        <position position="52"/>
    </location>
</feature>
<feature type="binding site" evidence="17">
    <location>
        <position position="204"/>
    </location>
    <ligand>
        <name>substrate</name>
    </ligand>
</feature>
<evidence type="ECO:0000313" key="21">
    <source>
        <dbReference type="Proteomes" id="UP000199668"/>
    </source>
</evidence>
<evidence type="ECO:0000256" key="8">
    <source>
        <dbReference type="ARBA" id="ARBA00022801"/>
    </source>
</evidence>
<reference evidence="20 21" key="1">
    <citation type="submission" date="2016-10" db="EMBL/GenBank/DDBJ databases">
        <authorList>
            <person name="de Groot N.N."/>
        </authorList>
    </citation>
    <scope>NUCLEOTIDE SEQUENCE [LARGE SCALE GENOMIC DNA]</scope>
    <source>
        <strain evidence="20 21">CGMCC 1.6134</strain>
    </source>
</reference>
<keyword evidence="9 15" id="KW-0862">Zinc</keyword>
<comment type="pathway">
    <text evidence="3 15">Cofactor biosynthesis; riboflavin biosynthesis; 5-amino-6-(D-ribitylamino)uracil from GTP: step 3/4.</text>
</comment>
<dbReference type="PROSITE" id="PS00903">
    <property type="entry name" value="CYT_DCMP_DEAMINASES_1"/>
    <property type="match status" value="1"/>
</dbReference>
<organism evidence="20 21">
    <name type="scientific">Salibacterium qingdaonense</name>
    <dbReference type="NCBI Taxonomy" id="266892"/>
    <lineage>
        <taxon>Bacteria</taxon>
        <taxon>Bacillati</taxon>
        <taxon>Bacillota</taxon>
        <taxon>Bacilli</taxon>
        <taxon>Bacillales</taxon>
        <taxon>Bacillaceae</taxon>
    </lineage>
</organism>
<comment type="similarity">
    <text evidence="4 15">In the N-terminal section; belongs to the cytidine and deoxycytidylate deaminase family.</text>
</comment>
<feature type="binding site" evidence="17">
    <location>
        <position position="154"/>
    </location>
    <ligand>
        <name>NADP(+)</name>
        <dbReference type="ChEBI" id="CHEBI:58349"/>
    </ligand>
</feature>
<dbReference type="FunFam" id="3.40.140.10:FF:000025">
    <property type="entry name" value="Riboflavin biosynthesis protein RibD"/>
    <property type="match status" value="1"/>
</dbReference>
<evidence type="ECO:0000259" key="19">
    <source>
        <dbReference type="PROSITE" id="PS51747"/>
    </source>
</evidence>
<protein>
    <recommendedName>
        <fullName evidence="15">Riboflavin biosynthesis protein RibD</fullName>
    </recommendedName>
    <domain>
        <recommendedName>
            <fullName evidence="15">Diaminohydroxyphosphoribosylaminopyrimidine deaminase</fullName>
            <shortName evidence="15">DRAP deaminase</shortName>
            <ecNumber evidence="15">3.5.4.26</ecNumber>
        </recommendedName>
        <alternativeName>
            <fullName evidence="15">Riboflavin-specific deaminase</fullName>
        </alternativeName>
    </domain>
    <domain>
        <recommendedName>
            <fullName evidence="15">5-amino-6-(5-phosphoribosylamino)uracil reductase</fullName>
            <ecNumber evidence="15">1.1.1.193</ecNumber>
        </recommendedName>
        <alternativeName>
            <fullName evidence="15">HTP reductase</fullName>
        </alternativeName>
    </domain>
</protein>
<feature type="binding site" evidence="17">
    <location>
        <position position="207"/>
    </location>
    <ligand>
        <name>substrate</name>
    </ligand>
</feature>
<evidence type="ECO:0000256" key="10">
    <source>
        <dbReference type="ARBA" id="ARBA00022857"/>
    </source>
</evidence>
<comment type="cofactor">
    <cofactor evidence="15 18">
        <name>Zn(2+)</name>
        <dbReference type="ChEBI" id="CHEBI:29105"/>
    </cofactor>
    <text evidence="15 18">Binds 1 zinc ion.</text>
</comment>
<dbReference type="GO" id="GO:0009231">
    <property type="term" value="P:riboflavin biosynthetic process"/>
    <property type="evidence" value="ECO:0007669"/>
    <property type="project" value="UniProtKB-UniPathway"/>
</dbReference>
<dbReference type="InterPro" id="IPR016192">
    <property type="entry name" value="APOBEC/CMP_deaminase_Zn-bd"/>
</dbReference>
<dbReference type="SUPFAM" id="SSF53927">
    <property type="entry name" value="Cytidine deaminase-like"/>
    <property type="match status" value="1"/>
</dbReference>
<dbReference type="InterPro" id="IPR004794">
    <property type="entry name" value="Eubact_RibD"/>
</dbReference>
<evidence type="ECO:0000256" key="6">
    <source>
        <dbReference type="ARBA" id="ARBA00022619"/>
    </source>
</evidence>
<feature type="binding site" evidence="18">
    <location>
        <position position="75"/>
    </location>
    <ligand>
        <name>Zn(2+)</name>
        <dbReference type="ChEBI" id="CHEBI:29105"/>
        <note>catalytic</note>
    </ligand>
</feature>
<feature type="domain" description="CMP/dCMP-type deaminase" evidence="19">
    <location>
        <begin position="1"/>
        <end position="122"/>
    </location>
</feature>
<evidence type="ECO:0000256" key="11">
    <source>
        <dbReference type="ARBA" id="ARBA00023002"/>
    </source>
</evidence>
<dbReference type="GO" id="GO:0050661">
    <property type="term" value="F:NADP binding"/>
    <property type="evidence" value="ECO:0007669"/>
    <property type="project" value="InterPro"/>
</dbReference>
<dbReference type="Proteomes" id="UP000199668">
    <property type="component" value="Unassembled WGS sequence"/>
</dbReference>
<keyword evidence="8 15" id="KW-0378">Hydrolase</keyword>
<evidence type="ECO:0000256" key="1">
    <source>
        <dbReference type="ARBA" id="ARBA00002151"/>
    </source>
</evidence>
<dbReference type="NCBIfam" id="TIGR00227">
    <property type="entry name" value="ribD_Cterm"/>
    <property type="match status" value="1"/>
</dbReference>
<comment type="similarity">
    <text evidence="5 15">In the C-terminal section; belongs to the HTP reductase family.</text>
</comment>
<sequence>MTDEEYMDLALHLAESTKGQTSPNPSVGAVVVKNGTTAGMGAHLKAGEAHAEIHALQAAGNDAQGASMYVTLEPCSHTGKTPPCVEAVIKSGIRRVVIAALDPNPEVSGSGVKRLQEAGIEVSIGTGNNRAEWLNRYFMHFMKTGLPYVTLKTAVSLDGKTATATGESQWITGTESRKDSHRLRHEHDAILAGIGTVLHDDPSLTARAVEGGLQPVRVVLDRHLRIPLEASMLQDNMAPVWIFCGAEASTEKKRNLAQTGAVIYQASEADVQLAEVLSILGNENILSVFVEGGSEIHGRFVEEKRFQEFITYTAPVLIGGRLAPTSAGGSGIAHLNEAPRLEVHSVEQLGQDIKVTAVRKGNE</sequence>
<keyword evidence="12" id="KW-0511">Multifunctional enzyme</keyword>
<dbReference type="PIRSF" id="PIRSF006769">
    <property type="entry name" value="RibD"/>
    <property type="match status" value="1"/>
</dbReference>
<dbReference type="GO" id="GO:0008835">
    <property type="term" value="F:diaminohydroxyphosphoribosylaminopyrimidine deaminase activity"/>
    <property type="evidence" value="ECO:0007669"/>
    <property type="project" value="UniProtKB-EC"/>
</dbReference>
<evidence type="ECO:0000256" key="16">
    <source>
        <dbReference type="PIRSR" id="PIRSR006769-1"/>
    </source>
</evidence>
<feature type="binding site" evidence="17">
    <location>
        <position position="168"/>
    </location>
    <ligand>
        <name>substrate</name>
    </ligand>
</feature>
<comment type="catalytic activity">
    <reaction evidence="13 15">
        <text>5-amino-6-(5-phospho-D-ribitylamino)uracil + NADP(+) = 5-amino-6-(5-phospho-D-ribosylamino)uracil + NADPH + H(+)</text>
        <dbReference type="Rhea" id="RHEA:17845"/>
        <dbReference type="ChEBI" id="CHEBI:15378"/>
        <dbReference type="ChEBI" id="CHEBI:57783"/>
        <dbReference type="ChEBI" id="CHEBI:58349"/>
        <dbReference type="ChEBI" id="CHEBI:58421"/>
        <dbReference type="ChEBI" id="CHEBI:58453"/>
        <dbReference type="EC" id="1.1.1.193"/>
    </reaction>
</comment>
<dbReference type="NCBIfam" id="TIGR00326">
    <property type="entry name" value="eubact_ribD"/>
    <property type="match status" value="1"/>
</dbReference>
<evidence type="ECO:0000256" key="9">
    <source>
        <dbReference type="ARBA" id="ARBA00022833"/>
    </source>
</evidence>
<keyword evidence="6 15" id="KW-0686">Riboflavin biosynthesis</keyword>
<dbReference type="InterPro" id="IPR002734">
    <property type="entry name" value="RibDG_C"/>
</dbReference>
<dbReference type="Pfam" id="PF00383">
    <property type="entry name" value="dCMP_cyt_deam_1"/>
    <property type="match status" value="1"/>
</dbReference>
<feature type="binding site" evidence="18">
    <location>
        <position position="84"/>
    </location>
    <ligand>
        <name>Zn(2+)</name>
        <dbReference type="ChEBI" id="CHEBI:29105"/>
        <note>catalytic</note>
    </ligand>
</feature>
<dbReference type="PANTHER" id="PTHR38011">
    <property type="entry name" value="DIHYDROFOLATE REDUCTASE FAMILY PROTEIN (AFU_ORTHOLOGUE AFUA_8G06820)"/>
    <property type="match status" value="1"/>
</dbReference>
<dbReference type="GO" id="GO:0008703">
    <property type="term" value="F:5-amino-6-(5-phosphoribosylamino)uracil reductase activity"/>
    <property type="evidence" value="ECO:0007669"/>
    <property type="project" value="UniProtKB-EC"/>
</dbReference>
<evidence type="ECO:0000256" key="12">
    <source>
        <dbReference type="ARBA" id="ARBA00023268"/>
    </source>
</evidence>
<dbReference type="Gene3D" id="3.40.140.10">
    <property type="entry name" value="Cytidine Deaminase, domain 2"/>
    <property type="match status" value="1"/>
</dbReference>
<feature type="binding site" evidence="17">
    <location>
        <position position="184"/>
    </location>
    <ligand>
        <name>substrate</name>
    </ligand>
</feature>
<dbReference type="SUPFAM" id="SSF53597">
    <property type="entry name" value="Dihydrofolate reductase-like"/>
    <property type="match status" value="1"/>
</dbReference>
<name>A0A1I4M876_9BACI</name>
<feature type="binding site" evidence="17">
    <location>
        <position position="196"/>
    </location>
    <ligand>
        <name>NADP(+)</name>
        <dbReference type="ChEBI" id="CHEBI:58349"/>
    </ligand>
</feature>
<evidence type="ECO:0000256" key="15">
    <source>
        <dbReference type="PIRNR" id="PIRNR006769"/>
    </source>
</evidence>
<dbReference type="EC" id="3.5.4.26" evidence="15"/>
<dbReference type="UniPathway" id="UPA00275">
    <property type="reaction ID" value="UER00401"/>
</dbReference>
<evidence type="ECO:0000256" key="18">
    <source>
        <dbReference type="PIRSR" id="PIRSR006769-3"/>
    </source>
</evidence>
<evidence type="ECO:0000256" key="7">
    <source>
        <dbReference type="ARBA" id="ARBA00022723"/>
    </source>
</evidence>
<dbReference type="InterPro" id="IPR002125">
    <property type="entry name" value="CMP_dCMP_dom"/>
</dbReference>
<dbReference type="CDD" id="cd01284">
    <property type="entry name" value="Riboflavin_deaminase-reductase"/>
    <property type="match status" value="1"/>
</dbReference>
<evidence type="ECO:0000256" key="17">
    <source>
        <dbReference type="PIRSR" id="PIRSR006769-2"/>
    </source>
</evidence>
<proteinExistence type="inferred from homology"/>
<dbReference type="EC" id="1.1.1.193" evidence="15"/>
<keyword evidence="21" id="KW-1185">Reference proteome</keyword>
<dbReference type="RefSeq" id="WP_090926855.1">
    <property type="nucleotide sequence ID" value="NZ_FOTY01000010.1"/>
</dbReference>
<dbReference type="InterPro" id="IPR016193">
    <property type="entry name" value="Cytidine_deaminase-like"/>
</dbReference>